<name>V5IAF1_ANOGL</name>
<dbReference type="FunFam" id="3.40.50.2000:FF:000050">
    <property type="entry name" value="UDP-glucuronosyltransferase"/>
    <property type="match status" value="1"/>
</dbReference>
<keyword evidence="5" id="KW-0732">Signal</keyword>
<proteinExistence type="inferred from homology"/>
<dbReference type="EC" id="2.4.1.17" evidence="5"/>
<dbReference type="InterPro" id="IPR035595">
    <property type="entry name" value="UDP_glycos_trans_CS"/>
</dbReference>
<organism evidence="6">
    <name type="scientific">Anoplophora glabripennis</name>
    <name type="common">Asian longhorn beetle</name>
    <name type="synonym">Anoplophora nobilis</name>
    <dbReference type="NCBI Taxonomy" id="217634"/>
    <lineage>
        <taxon>Eukaryota</taxon>
        <taxon>Metazoa</taxon>
        <taxon>Ecdysozoa</taxon>
        <taxon>Arthropoda</taxon>
        <taxon>Hexapoda</taxon>
        <taxon>Insecta</taxon>
        <taxon>Pterygota</taxon>
        <taxon>Neoptera</taxon>
        <taxon>Endopterygota</taxon>
        <taxon>Coleoptera</taxon>
        <taxon>Polyphaga</taxon>
        <taxon>Cucujiformia</taxon>
        <taxon>Chrysomeloidea</taxon>
        <taxon>Cerambycidae</taxon>
        <taxon>Lamiinae</taxon>
        <taxon>Lamiini</taxon>
        <taxon>Anoplophora</taxon>
    </lineage>
</organism>
<evidence type="ECO:0000256" key="5">
    <source>
        <dbReference type="RuleBase" id="RU362059"/>
    </source>
</evidence>
<dbReference type="EMBL" id="GALX01001295">
    <property type="protein sequence ID" value="JAB67171.1"/>
    <property type="molecule type" value="Transcribed_RNA"/>
</dbReference>
<dbReference type="InterPro" id="IPR050271">
    <property type="entry name" value="UDP-glycosyltransferase"/>
</dbReference>
<dbReference type="PANTHER" id="PTHR48043">
    <property type="entry name" value="EG:EG0003.4 PROTEIN-RELATED"/>
    <property type="match status" value="1"/>
</dbReference>
<accession>V5IAF1</accession>
<dbReference type="GO" id="GO:0016020">
    <property type="term" value="C:membrane"/>
    <property type="evidence" value="ECO:0007669"/>
    <property type="project" value="UniProtKB-SubCell"/>
</dbReference>
<evidence type="ECO:0000256" key="1">
    <source>
        <dbReference type="ARBA" id="ARBA00009995"/>
    </source>
</evidence>
<keyword evidence="3 4" id="KW-0808">Transferase</keyword>
<dbReference type="Pfam" id="PF00201">
    <property type="entry name" value="UDPGT"/>
    <property type="match status" value="1"/>
</dbReference>
<feature type="chain" id="PRO_5005148823" description="UDP-glucuronosyltransferase" evidence="5">
    <location>
        <begin position="20"/>
        <end position="524"/>
    </location>
</feature>
<dbReference type="CDD" id="cd03784">
    <property type="entry name" value="GT1_Gtf-like"/>
    <property type="match status" value="1"/>
</dbReference>
<protein>
    <recommendedName>
        <fullName evidence="5">UDP-glucuronosyltransferase</fullName>
        <ecNumber evidence="5">2.4.1.17</ecNumber>
    </recommendedName>
</protein>
<comment type="similarity">
    <text evidence="1 4">Belongs to the UDP-glycosyltransferase family.</text>
</comment>
<keyword evidence="5" id="KW-1133">Transmembrane helix</keyword>
<feature type="transmembrane region" description="Helical" evidence="5">
    <location>
        <begin position="470"/>
        <end position="497"/>
    </location>
</feature>
<dbReference type="SUPFAM" id="SSF53756">
    <property type="entry name" value="UDP-Glycosyltransferase/glycogen phosphorylase"/>
    <property type="match status" value="1"/>
</dbReference>
<reference evidence="6" key="1">
    <citation type="submission" date="2013-07" db="EMBL/GenBank/DDBJ databases">
        <title>Midgut Transcriptome Profiling of Anoplphora glabripennis, a Lignocellulose Degrading, Wood-Boring Cerambycid.</title>
        <authorList>
            <person name="Scully E.D."/>
            <person name="Hoover K."/>
            <person name="Carlson J.E."/>
            <person name="Tien M."/>
            <person name="Geib S.M."/>
        </authorList>
    </citation>
    <scope>NUCLEOTIDE SEQUENCE</scope>
</reference>
<feature type="signal peptide" evidence="5">
    <location>
        <begin position="1"/>
        <end position="19"/>
    </location>
</feature>
<keyword evidence="2 4" id="KW-0328">Glycosyltransferase</keyword>
<dbReference type="Gene3D" id="3.40.50.2000">
    <property type="entry name" value="Glycogen Phosphorylase B"/>
    <property type="match status" value="2"/>
</dbReference>
<dbReference type="GO" id="GO:0015020">
    <property type="term" value="F:glucuronosyltransferase activity"/>
    <property type="evidence" value="ECO:0007669"/>
    <property type="project" value="UniProtKB-EC"/>
</dbReference>
<dbReference type="PROSITE" id="PS00375">
    <property type="entry name" value="UDPGT"/>
    <property type="match status" value="1"/>
</dbReference>
<evidence type="ECO:0000256" key="4">
    <source>
        <dbReference type="RuleBase" id="RU003718"/>
    </source>
</evidence>
<comment type="catalytic activity">
    <reaction evidence="5">
        <text>glucuronate acceptor + UDP-alpha-D-glucuronate = acceptor beta-D-glucuronoside + UDP + H(+)</text>
        <dbReference type="Rhea" id="RHEA:21032"/>
        <dbReference type="ChEBI" id="CHEBI:15378"/>
        <dbReference type="ChEBI" id="CHEBI:58052"/>
        <dbReference type="ChEBI" id="CHEBI:58223"/>
        <dbReference type="ChEBI" id="CHEBI:132367"/>
        <dbReference type="ChEBI" id="CHEBI:132368"/>
        <dbReference type="EC" id="2.4.1.17"/>
    </reaction>
</comment>
<evidence type="ECO:0000313" key="6">
    <source>
        <dbReference type="EMBL" id="JAB67171.1"/>
    </source>
</evidence>
<dbReference type="AlphaFoldDB" id="V5IAF1"/>
<sequence>MKCCTFLIIAVALLGSAECSKILLVFPFAAPSHYILGSTLAKGLAESGHNITMVSAFGERTPPQNLTYRDIVLTGFLEERKKRNMNLFKLEDLDPYSYTTFLLSMCLENTRKTFEHPNFQALINSDEEFDAVIVEVFFNEALYGLASHFNAPLILFSSTGPSLYIDMAIGNPSPPSYIPEIILKYSSDMTFWQRVMNWSFKVIAQLYYYYINLPAHNRIMKQHLPHIPDLSVINYNASIILLNSHESFSQPIPHVPNMIDIGGFHVTPVDHLPWDVKNFMDGAKDGVVYFSMGSAIKPTDMPEDKRDAIVKALGKIKQRVLWKWNEDNIIGKPDNVKLFKWLPQQDILAHPNTKLFITHGGLLSTIETLHHGVPILSFPIFGDQKANSARAEMDGYGITIPFPEITEKKLTAALKELLNKKKYRKNAKRRSKLMRDRPVQSLDLARYWVEYVIRHGGTPHLRVAGVDLPWYKYLLLDVILFVVLASVGSITTIYVVMRRLCRRQVAKKQTEKKQTEKKKKVKKN</sequence>
<evidence type="ECO:0000256" key="2">
    <source>
        <dbReference type="ARBA" id="ARBA00022676"/>
    </source>
</evidence>
<dbReference type="PANTHER" id="PTHR48043:SF159">
    <property type="entry name" value="EG:EG0003.4 PROTEIN-RELATED"/>
    <property type="match status" value="1"/>
</dbReference>
<comment type="subcellular location">
    <subcellularLocation>
        <location evidence="5">Membrane</location>
        <topology evidence="5">Single-pass membrane protein</topology>
    </subcellularLocation>
</comment>
<keyword evidence="5" id="KW-0812">Transmembrane</keyword>
<gene>
    <name evidence="6" type="primary">UD18</name>
</gene>
<evidence type="ECO:0000256" key="3">
    <source>
        <dbReference type="ARBA" id="ARBA00022679"/>
    </source>
</evidence>
<dbReference type="InterPro" id="IPR002213">
    <property type="entry name" value="UDP_glucos_trans"/>
</dbReference>
<keyword evidence="5" id="KW-0472">Membrane</keyword>